<dbReference type="NCBIfam" id="TIGR01076">
    <property type="entry name" value="sortase_fam"/>
    <property type="match status" value="1"/>
</dbReference>
<dbReference type="EMBL" id="JBHLTR010000002">
    <property type="protein sequence ID" value="MFC0557562.1"/>
    <property type="molecule type" value="Genomic_DNA"/>
</dbReference>
<protein>
    <submittedName>
        <fullName evidence="3">Class D sortase</fullName>
    </submittedName>
</protein>
<dbReference type="SUPFAM" id="SSF63817">
    <property type="entry name" value="Sortase"/>
    <property type="match status" value="1"/>
</dbReference>
<dbReference type="CDD" id="cd05828">
    <property type="entry name" value="Sortase_D_1"/>
    <property type="match status" value="1"/>
</dbReference>
<evidence type="ECO:0000313" key="4">
    <source>
        <dbReference type="Proteomes" id="UP001589833"/>
    </source>
</evidence>
<evidence type="ECO:0000256" key="2">
    <source>
        <dbReference type="SAM" id="Phobius"/>
    </source>
</evidence>
<keyword evidence="2" id="KW-1133">Transmembrane helix</keyword>
<reference evidence="3 4" key="1">
    <citation type="submission" date="2024-09" db="EMBL/GenBank/DDBJ databases">
        <authorList>
            <person name="Sun Q."/>
            <person name="Mori K."/>
        </authorList>
    </citation>
    <scope>NUCLEOTIDE SEQUENCE [LARGE SCALE GENOMIC DNA]</scope>
    <source>
        <strain evidence="3 4">NCAIM B.02301</strain>
    </source>
</reference>
<accession>A0ABV6N9X1</accession>
<comment type="caution">
    <text evidence="3">The sequence shown here is derived from an EMBL/GenBank/DDBJ whole genome shotgun (WGS) entry which is preliminary data.</text>
</comment>
<dbReference type="InterPro" id="IPR053525">
    <property type="entry name" value="Sortase_D"/>
</dbReference>
<dbReference type="InterPro" id="IPR005754">
    <property type="entry name" value="Sortase"/>
</dbReference>
<evidence type="ECO:0000256" key="1">
    <source>
        <dbReference type="ARBA" id="ARBA00022801"/>
    </source>
</evidence>
<dbReference type="InterPro" id="IPR041999">
    <property type="entry name" value="Sortase_D_1"/>
</dbReference>
<keyword evidence="4" id="KW-1185">Reference proteome</keyword>
<dbReference type="Proteomes" id="UP001589833">
    <property type="component" value="Unassembled WGS sequence"/>
</dbReference>
<keyword evidence="2" id="KW-0812">Transmembrane</keyword>
<dbReference type="Pfam" id="PF04203">
    <property type="entry name" value="Sortase"/>
    <property type="match status" value="1"/>
</dbReference>
<evidence type="ECO:0000313" key="3">
    <source>
        <dbReference type="EMBL" id="MFC0557562.1"/>
    </source>
</evidence>
<dbReference type="RefSeq" id="WP_273845160.1">
    <property type="nucleotide sequence ID" value="NZ_JAQQWT010000012.1"/>
</dbReference>
<keyword evidence="2" id="KW-0472">Membrane</keyword>
<proteinExistence type="predicted"/>
<dbReference type="InterPro" id="IPR023365">
    <property type="entry name" value="Sortase_dom-sf"/>
</dbReference>
<dbReference type="NCBIfam" id="NF033746">
    <property type="entry name" value="class_D_sortase"/>
    <property type="match status" value="1"/>
</dbReference>
<name>A0ABV6N9X1_9BACI</name>
<sequence length="209" mass="23668">MLNFIRKRRMAIQTIVILLLLFIGLTTVIVNAYWFVKGISVVESIPHEVNESTPEQLFQPLASTEEVQRQQYKPAYGEQYGHLLISKLEAKIPIFYGSEEEQLKQGIGHMERTAFPGENNNMVLSGHRDTVFRHLGKIEKGDTFVVETKTGTFTYLVKKIRIVDKNNRTVIVPKPKATLTVITCYPFGFIGNAPKRFVVLADLIGEKAS</sequence>
<feature type="transmembrane region" description="Helical" evidence="2">
    <location>
        <begin position="12"/>
        <end position="36"/>
    </location>
</feature>
<keyword evidence="1" id="KW-0378">Hydrolase</keyword>
<dbReference type="Gene3D" id="2.40.260.10">
    <property type="entry name" value="Sortase"/>
    <property type="match status" value="1"/>
</dbReference>
<organism evidence="3 4">
    <name type="scientific">Halalkalibacter alkalisediminis</name>
    <dbReference type="NCBI Taxonomy" id="935616"/>
    <lineage>
        <taxon>Bacteria</taxon>
        <taxon>Bacillati</taxon>
        <taxon>Bacillota</taxon>
        <taxon>Bacilli</taxon>
        <taxon>Bacillales</taxon>
        <taxon>Bacillaceae</taxon>
        <taxon>Halalkalibacter</taxon>
    </lineage>
</organism>
<gene>
    <name evidence="3" type="ORF">ACFFH4_00655</name>
</gene>